<keyword evidence="1" id="KW-0472">Membrane</keyword>
<dbReference type="Proteomes" id="UP000176222">
    <property type="component" value="Unassembled WGS sequence"/>
</dbReference>
<dbReference type="EMBL" id="MHTH01000019">
    <property type="protein sequence ID" value="OHA57982.1"/>
    <property type="molecule type" value="Genomic_DNA"/>
</dbReference>
<dbReference type="InterPro" id="IPR036866">
    <property type="entry name" value="RibonucZ/Hydroxyglut_hydro"/>
</dbReference>
<dbReference type="InterPro" id="IPR052159">
    <property type="entry name" value="Competence_DNA_uptake"/>
</dbReference>
<dbReference type="SMART" id="SM00849">
    <property type="entry name" value="Lactamase_B"/>
    <property type="match status" value="1"/>
</dbReference>
<dbReference type="Pfam" id="PF00753">
    <property type="entry name" value="Lactamase_B"/>
    <property type="match status" value="1"/>
</dbReference>
<dbReference type="PANTHER" id="PTHR30619">
    <property type="entry name" value="DNA INTERNALIZATION/COMPETENCE PROTEIN COMEC/REC2"/>
    <property type="match status" value="1"/>
</dbReference>
<dbReference type="PANTHER" id="PTHR30619:SF1">
    <property type="entry name" value="RECOMBINATION PROTEIN 2"/>
    <property type="match status" value="1"/>
</dbReference>
<gene>
    <name evidence="3" type="ORF">A2370_01145</name>
</gene>
<accession>A0A1G2QD90</accession>
<keyword evidence="1" id="KW-1133">Transmembrane helix</keyword>
<sequence length="269" mass="29773">MINKKTKWLVLFVLIIATLFVWILVWQSGIKKLTVAFLDVGQGDAIFIETPHRRQVLFDIGPSKNIFPPLSKQMSFFDRSLDLILLSHGDSDHAGALKNILARFDIDYVLSGGWLKNESVSTDKFFLTPGTRIVLESGIYLDILGGGQTESKDNVDSLVARLRYGSTTFLLTGDAVAKEERSEVASLGSLLKVDVLKVAHHGSRTSSQLAFLQQVRPTYAVVSVGADNRYGHPTVEVLERLKKVGAEILRTDQEGTIVFESDGKNLIKK</sequence>
<comment type="caution">
    <text evidence="3">The sequence shown here is derived from an EMBL/GenBank/DDBJ whole genome shotgun (WGS) entry which is preliminary data.</text>
</comment>
<name>A0A1G2QD90_9BACT</name>
<dbReference type="InterPro" id="IPR035681">
    <property type="entry name" value="ComA-like_MBL"/>
</dbReference>
<evidence type="ECO:0000259" key="2">
    <source>
        <dbReference type="SMART" id="SM00849"/>
    </source>
</evidence>
<dbReference type="SUPFAM" id="SSF56281">
    <property type="entry name" value="Metallo-hydrolase/oxidoreductase"/>
    <property type="match status" value="1"/>
</dbReference>
<dbReference type="InterPro" id="IPR001279">
    <property type="entry name" value="Metallo-B-lactamas"/>
</dbReference>
<keyword evidence="1" id="KW-0812">Transmembrane</keyword>
<protein>
    <recommendedName>
        <fullName evidence="2">Metallo-beta-lactamase domain-containing protein</fullName>
    </recommendedName>
</protein>
<evidence type="ECO:0000313" key="4">
    <source>
        <dbReference type="Proteomes" id="UP000176222"/>
    </source>
</evidence>
<dbReference type="AlphaFoldDB" id="A0A1G2QD90"/>
<dbReference type="CDD" id="cd07731">
    <property type="entry name" value="ComA-like_MBL-fold"/>
    <property type="match status" value="1"/>
</dbReference>
<evidence type="ECO:0000256" key="1">
    <source>
        <dbReference type="SAM" id="Phobius"/>
    </source>
</evidence>
<reference evidence="3 4" key="1">
    <citation type="journal article" date="2016" name="Nat. Commun.">
        <title>Thousands of microbial genomes shed light on interconnected biogeochemical processes in an aquifer system.</title>
        <authorList>
            <person name="Anantharaman K."/>
            <person name="Brown C.T."/>
            <person name="Hug L.A."/>
            <person name="Sharon I."/>
            <person name="Castelle C.J."/>
            <person name="Probst A.J."/>
            <person name="Thomas B.C."/>
            <person name="Singh A."/>
            <person name="Wilkins M.J."/>
            <person name="Karaoz U."/>
            <person name="Brodie E.L."/>
            <person name="Williams K.H."/>
            <person name="Hubbard S.S."/>
            <person name="Banfield J.F."/>
        </authorList>
    </citation>
    <scope>NUCLEOTIDE SEQUENCE [LARGE SCALE GENOMIC DNA]</scope>
</reference>
<feature type="domain" description="Metallo-beta-lactamase" evidence="2">
    <location>
        <begin position="42"/>
        <end position="226"/>
    </location>
</feature>
<evidence type="ECO:0000313" key="3">
    <source>
        <dbReference type="EMBL" id="OHA57982.1"/>
    </source>
</evidence>
<proteinExistence type="predicted"/>
<feature type="transmembrane region" description="Helical" evidence="1">
    <location>
        <begin position="7"/>
        <end position="26"/>
    </location>
</feature>
<dbReference type="STRING" id="1802436.A2370_01145"/>
<organism evidence="3 4">
    <name type="scientific">Candidatus Vogelbacteria bacterium RIFOXYB1_FULL_42_16</name>
    <dbReference type="NCBI Taxonomy" id="1802436"/>
    <lineage>
        <taxon>Bacteria</taxon>
        <taxon>Candidatus Vogeliibacteriota</taxon>
    </lineage>
</organism>
<dbReference type="Gene3D" id="3.60.15.10">
    <property type="entry name" value="Ribonuclease Z/Hydroxyacylglutathione hydrolase-like"/>
    <property type="match status" value="1"/>
</dbReference>